<evidence type="ECO:0000313" key="2">
    <source>
        <dbReference type="EMBL" id="OQR72948.1"/>
    </source>
</evidence>
<name>A0A1V9XHT9_9ACAR</name>
<protein>
    <recommendedName>
        <fullName evidence="4">Secreted protein</fullName>
    </recommendedName>
</protein>
<keyword evidence="1" id="KW-0732">Signal</keyword>
<organism evidence="2 3">
    <name type="scientific">Tropilaelaps mercedesae</name>
    <dbReference type="NCBI Taxonomy" id="418985"/>
    <lineage>
        <taxon>Eukaryota</taxon>
        <taxon>Metazoa</taxon>
        <taxon>Ecdysozoa</taxon>
        <taxon>Arthropoda</taxon>
        <taxon>Chelicerata</taxon>
        <taxon>Arachnida</taxon>
        <taxon>Acari</taxon>
        <taxon>Parasitiformes</taxon>
        <taxon>Mesostigmata</taxon>
        <taxon>Gamasina</taxon>
        <taxon>Dermanyssoidea</taxon>
        <taxon>Laelapidae</taxon>
        <taxon>Tropilaelaps</taxon>
    </lineage>
</organism>
<feature type="signal peptide" evidence="1">
    <location>
        <begin position="1"/>
        <end position="28"/>
    </location>
</feature>
<comment type="caution">
    <text evidence="2">The sequence shown here is derived from an EMBL/GenBank/DDBJ whole genome shotgun (WGS) entry which is preliminary data.</text>
</comment>
<accession>A0A1V9XHT9</accession>
<dbReference type="Proteomes" id="UP000192247">
    <property type="component" value="Unassembled WGS sequence"/>
</dbReference>
<sequence>MEFHAKVPLLTFVLIAILSSGLNRSVFADGDIPKSNAATTSFSLEELMLLVDAAEKAQKKGSDDEDSANTSSFQHRLKQIVQTARVAAGSGQSTGSDVLDQTIRQVRARINASGGSGSISDASIFDAAIKAITKDTGSDTNPAQDNSALVDTILQQLSPEASTTPAPPDDSFVGGILKQLANNEDGSRGTGRALLDAVVKQAGSDTLKPE</sequence>
<gene>
    <name evidence="2" type="ORF">BIW11_10053</name>
</gene>
<evidence type="ECO:0000313" key="3">
    <source>
        <dbReference type="Proteomes" id="UP000192247"/>
    </source>
</evidence>
<dbReference type="OrthoDB" id="10534714at2759"/>
<dbReference type="InParanoid" id="A0A1V9XHT9"/>
<dbReference type="AlphaFoldDB" id="A0A1V9XHT9"/>
<feature type="chain" id="PRO_5013161925" description="Secreted protein" evidence="1">
    <location>
        <begin position="29"/>
        <end position="210"/>
    </location>
</feature>
<evidence type="ECO:0000256" key="1">
    <source>
        <dbReference type="SAM" id="SignalP"/>
    </source>
</evidence>
<evidence type="ECO:0008006" key="4">
    <source>
        <dbReference type="Google" id="ProtNLM"/>
    </source>
</evidence>
<feature type="non-terminal residue" evidence="2">
    <location>
        <position position="210"/>
    </location>
</feature>
<dbReference type="EMBL" id="MNPL01010764">
    <property type="protein sequence ID" value="OQR72948.1"/>
    <property type="molecule type" value="Genomic_DNA"/>
</dbReference>
<reference evidence="2 3" key="1">
    <citation type="journal article" date="2017" name="Gigascience">
        <title>Draft genome of the honey bee ectoparasitic mite, Tropilaelaps mercedesae, is shaped by the parasitic life history.</title>
        <authorList>
            <person name="Dong X."/>
            <person name="Armstrong S.D."/>
            <person name="Xia D."/>
            <person name="Makepeace B.L."/>
            <person name="Darby A.C."/>
            <person name="Kadowaki T."/>
        </authorList>
    </citation>
    <scope>NUCLEOTIDE SEQUENCE [LARGE SCALE GENOMIC DNA]</scope>
    <source>
        <strain evidence="2">Wuxi-XJTLU</strain>
    </source>
</reference>
<proteinExistence type="predicted"/>
<keyword evidence="3" id="KW-1185">Reference proteome</keyword>